<keyword evidence="3" id="KW-0808">Transferase</keyword>
<dbReference type="HOGENOM" id="CLU_086562_0_0_2"/>
<dbReference type="KEGG" id="mhu:Mhun_0918"/>
<dbReference type="EMBL" id="CP000254">
    <property type="protein sequence ID" value="ABD40668.1"/>
    <property type="molecule type" value="Genomic_DNA"/>
</dbReference>
<dbReference type="SUPFAM" id="SSF53659">
    <property type="entry name" value="Isocitrate/Isopropylmalate dehydrogenase-like"/>
    <property type="match status" value="1"/>
</dbReference>
<evidence type="ECO:0000313" key="5">
    <source>
        <dbReference type="Proteomes" id="UP000001941"/>
    </source>
</evidence>
<name>Q2FN17_METHJ</name>
<evidence type="ECO:0000313" key="4">
    <source>
        <dbReference type="EMBL" id="ABD40668.1"/>
    </source>
</evidence>
<dbReference type="EnsemblBacteria" id="ABD40668">
    <property type="protein sequence ID" value="ABD40668"/>
    <property type="gene ID" value="Mhun_0918"/>
</dbReference>
<dbReference type="eggNOG" id="arCOG00854">
    <property type="taxonomic scope" value="Archaea"/>
</dbReference>
<protein>
    <submittedName>
        <fullName evidence="4">Phosphotransacetylase-like protein</fullName>
    </submittedName>
</protein>
<dbReference type="GeneID" id="3924144"/>
<organism evidence="4 5">
    <name type="scientific">Methanospirillum hungatei JF-1 (strain ATCC 27890 / DSM 864 / NBRC 100397 / JF-1)</name>
    <dbReference type="NCBI Taxonomy" id="323259"/>
    <lineage>
        <taxon>Archaea</taxon>
        <taxon>Methanobacteriati</taxon>
        <taxon>Methanobacteriota</taxon>
        <taxon>Stenosarchaea group</taxon>
        <taxon>Methanomicrobia</taxon>
        <taxon>Methanomicrobiales</taxon>
        <taxon>Methanospirillaceae</taxon>
        <taxon>Methanospirillum</taxon>
    </lineage>
</organism>
<evidence type="ECO:0000256" key="2">
    <source>
        <dbReference type="ARBA" id="ARBA00022603"/>
    </source>
</evidence>
<keyword evidence="2" id="KW-0489">Methyltransferase</keyword>
<sequence length="264" mass="28715">MEHIPEKSSVIGIGIRSDPERVFFGISSYSGRSTIRCYLHTDLHTSVPPRFHSIISEHPELDLISDLFSGTLDAAIRGTLSSHHTLQLLKETAGVSTLERVVLLETADGSHFFLGPVGIDEGWTISDKVSLIEKVKPLCQKFGLSEKVTILSGGRLDDVGRHPAVDRSLADAELVARLSGGVHRGILIEEAVKDSGFIVAPDGVSGNLIFRTLLFLGRGRSYGAPVLNIPKIFVDTSRVNPNYLHALNLADNLIELSFLKKSSI</sequence>
<dbReference type="STRING" id="323259.Mhun_0918"/>
<proteinExistence type="inferred from homology"/>
<evidence type="ECO:0000256" key="1">
    <source>
        <dbReference type="ARBA" id="ARBA00009125"/>
    </source>
</evidence>
<dbReference type="AlphaFoldDB" id="Q2FN17"/>
<dbReference type="InParanoid" id="Q2FN17"/>
<dbReference type="NCBIfam" id="TIGR03270">
    <property type="entry name" value="methan_mark_4"/>
    <property type="match status" value="1"/>
</dbReference>
<accession>Q2FN17</accession>
<keyword evidence="5" id="KW-1185">Reference proteome</keyword>
<dbReference type="InterPro" id="IPR016764">
    <property type="entry name" value="MeTrfase_MtxX_xsu"/>
</dbReference>
<gene>
    <name evidence="4" type="ordered locus">Mhun_0918</name>
</gene>
<comment type="similarity">
    <text evidence="1">Belongs to the MtxX family.</text>
</comment>
<evidence type="ECO:0000256" key="3">
    <source>
        <dbReference type="ARBA" id="ARBA00022679"/>
    </source>
</evidence>
<reference evidence="5" key="1">
    <citation type="journal article" date="2016" name="Stand. Genomic Sci.">
        <title>Complete genome sequence of Methanospirillum hungatei type strain JF1.</title>
        <authorList>
            <person name="Gunsalus R.P."/>
            <person name="Cook L.E."/>
            <person name="Crable B."/>
            <person name="Rohlin L."/>
            <person name="McDonald E."/>
            <person name="Mouttaki H."/>
            <person name="Sieber J.R."/>
            <person name="Poweleit N."/>
            <person name="Zhou H."/>
            <person name="Lapidus A.L."/>
            <person name="Daligault H.E."/>
            <person name="Land M."/>
            <person name="Gilna P."/>
            <person name="Ivanova N."/>
            <person name="Kyrpides N."/>
            <person name="Culley D.E."/>
            <person name="McInerney M.J."/>
        </authorList>
    </citation>
    <scope>NUCLEOTIDE SEQUENCE [LARGE SCALE GENOMIC DNA]</scope>
    <source>
        <strain evidence="5">ATCC 27890 / DSM 864 / NBRC 100397 / JF-1</strain>
    </source>
</reference>
<dbReference type="GO" id="GO:0008168">
    <property type="term" value="F:methyltransferase activity"/>
    <property type="evidence" value="ECO:0007669"/>
    <property type="project" value="UniProtKB-KW"/>
</dbReference>
<dbReference type="Proteomes" id="UP000001941">
    <property type="component" value="Chromosome"/>
</dbReference>
<dbReference type="RefSeq" id="WP_011447947.1">
    <property type="nucleotide sequence ID" value="NC_007796.1"/>
</dbReference>
<dbReference type="FunCoup" id="Q2FN17">
    <property type="interactions" value="1"/>
</dbReference>
<dbReference type="GO" id="GO:0032259">
    <property type="term" value="P:methylation"/>
    <property type="evidence" value="ECO:0007669"/>
    <property type="project" value="UniProtKB-KW"/>
</dbReference>